<organism evidence="10 11">
    <name type="scientific">Parnassius apollo</name>
    <name type="common">Apollo butterfly</name>
    <name type="synonym">Papilio apollo</name>
    <dbReference type="NCBI Taxonomy" id="110799"/>
    <lineage>
        <taxon>Eukaryota</taxon>
        <taxon>Metazoa</taxon>
        <taxon>Ecdysozoa</taxon>
        <taxon>Arthropoda</taxon>
        <taxon>Hexapoda</taxon>
        <taxon>Insecta</taxon>
        <taxon>Pterygota</taxon>
        <taxon>Neoptera</taxon>
        <taxon>Endopterygota</taxon>
        <taxon>Lepidoptera</taxon>
        <taxon>Glossata</taxon>
        <taxon>Ditrysia</taxon>
        <taxon>Papilionoidea</taxon>
        <taxon>Papilionidae</taxon>
        <taxon>Parnassiinae</taxon>
        <taxon>Parnassini</taxon>
        <taxon>Parnassius</taxon>
        <taxon>Parnassius</taxon>
    </lineage>
</organism>
<dbReference type="GO" id="GO:0046872">
    <property type="term" value="F:metal ion binding"/>
    <property type="evidence" value="ECO:0007669"/>
    <property type="project" value="UniProtKB-KW"/>
</dbReference>
<keyword evidence="5" id="KW-0479">Metal-binding</keyword>
<dbReference type="InterPro" id="IPR045249">
    <property type="entry name" value="HARBI1-like"/>
</dbReference>
<keyword evidence="4" id="KW-0540">Nuclease</keyword>
<keyword evidence="11" id="KW-1185">Reference proteome</keyword>
<dbReference type="AlphaFoldDB" id="A0A8S3WNE4"/>
<dbReference type="OrthoDB" id="2668416at2759"/>
<evidence type="ECO:0000256" key="8">
    <source>
        <dbReference type="SAM" id="MobiDB-lite"/>
    </source>
</evidence>
<dbReference type="Proteomes" id="UP000691718">
    <property type="component" value="Unassembled WGS sequence"/>
</dbReference>
<dbReference type="GO" id="GO:0016787">
    <property type="term" value="F:hydrolase activity"/>
    <property type="evidence" value="ECO:0007669"/>
    <property type="project" value="UniProtKB-KW"/>
</dbReference>
<evidence type="ECO:0000313" key="10">
    <source>
        <dbReference type="EMBL" id="CAG4966676.1"/>
    </source>
</evidence>
<evidence type="ECO:0000256" key="5">
    <source>
        <dbReference type="ARBA" id="ARBA00022723"/>
    </source>
</evidence>
<dbReference type="EMBL" id="CAJQZP010000528">
    <property type="protein sequence ID" value="CAG4966676.1"/>
    <property type="molecule type" value="Genomic_DNA"/>
</dbReference>
<dbReference type="PANTHER" id="PTHR22930">
    <property type="match status" value="1"/>
</dbReference>
<comment type="similarity">
    <text evidence="3">Belongs to the HARBI1 family.</text>
</comment>
<dbReference type="Pfam" id="PF13359">
    <property type="entry name" value="DDE_Tnp_4"/>
    <property type="match status" value="1"/>
</dbReference>
<comment type="caution">
    <text evidence="10">The sequence shown here is derived from an EMBL/GenBank/DDBJ whole genome shotgun (WGS) entry which is preliminary data.</text>
</comment>
<name>A0A8S3WNE4_PARAO</name>
<dbReference type="InterPro" id="IPR027806">
    <property type="entry name" value="HARBI1_dom"/>
</dbReference>
<feature type="compositionally biased region" description="Polar residues" evidence="8">
    <location>
        <begin position="354"/>
        <end position="369"/>
    </location>
</feature>
<evidence type="ECO:0000256" key="2">
    <source>
        <dbReference type="ARBA" id="ARBA00004123"/>
    </source>
</evidence>
<protein>
    <submittedName>
        <fullName evidence="10">(apollo) hypothetical protein</fullName>
    </submittedName>
</protein>
<feature type="domain" description="DDE Tnp4" evidence="9">
    <location>
        <begin position="172"/>
        <end position="334"/>
    </location>
</feature>
<dbReference type="GO" id="GO:0005634">
    <property type="term" value="C:nucleus"/>
    <property type="evidence" value="ECO:0007669"/>
    <property type="project" value="UniProtKB-SubCell"/>
</dbReference>
<comment type="subcellular location">
    <subcellularLocation>
        <location evidence="2">Nucleus</location>
    </subcellularLocation>
</comment>
<proteinExistence type="inferred from homology"/>
<feature type="region of interest" description="Disordered" evidence="8">
    <location>
        <begin position="342"/>
        <end position="369"/>
    </location>
</feature>
<evidence type="ECO:0000256" key="6">
    <source>
        <dbReference type="ARBA" id="ARBA00022801"/>
    </source>
</evidence>
<evidence type="ECO:0000313" key="11">
    <source>
        <dbReference type="Proteomes" id="UP000691718"/>
    </source>
</evidence>
<feature type="compositionally biased region" description="Basic and acidic residues" evidence="8">
    <location>
        <begin position="342"/>
        <end position="353"/>
    </location>
</feature>
<evidence type="ECO:0000256" key="4">
    <source>
        <dbReference type="ARBA" id="ARBA00022722"/>
    </source>
</evidence>
<sequence>MEEFEEMYLFENSYRNLIRRRHRRRHRRVWVNEIFMYRKQLGEYHHLFEELKLQPMKFFEYFRMCFSTFQYILNAVEPLITKQNTNYRECISPTERLAITLRYLATGHSFRSLAFSFRVSNSAVGIIVRETCKAIFDSLVSHHMPMPTDEMIHQNVELYWSKWGFPNCIGSLDGKHIRMKCPSNSGSMYYNYKKFFSIVLQAVASPDYKFLFIEVGAYGQQSDGGTFASSAMYRQFENGYLNISKCLPNTNTLLPLVLLADEAYPLKRYIMRPYPRRNLGEQETIYNERLSNARVVIECAFGIITQKWRILTKCIETTTENAETIVKCICLLHNIVVAKEGQPRHNHSTDQRRNLGQRSNYASRGQNRSTTEAYNIREAFKHFFSNENMVQ</sequence>
<gene>
    <name evidence="10" type="ORF">PAPOLLO_LOCUS7668</name>
</gene>
<evidence type="ECO:0000256" key="3">
    <source>
        <dbReference type="ARBA" id="ARBA00006958"/>
    </source>
</evidence>
<evidence type="ECO:0000256" key="1">
    <source>
        <dbReference type="ARBA" id="ARBA00001968"/>
    </source>
</evidence>
<dbReference type="PANTHER" id="PTHR22930:SF269">
    <property type="entry name" value="NUCLEASE HARBI1-LIKE PROTEIN"/>
    <property type="match status" value="1"/>
</dbReference>
<dbReference type="GO" id="GO:0004518">
    <property type="term" value="F:nuclease activity"/>
    <property type="evidence" value="ECO:0007669"/>
    <property type="project" value="UniProtKB-KW"/>
</dbReference>
<keyword evidence="6" id="KW-0378">Hydrolase</keyword>
<reference evidence="10" key="1">
    <citation type="submission" date="2021-04" db="EMBL/GenBank/DDBJ databases">
        <authorList>
            <person name="Tunstrom K."/>
        </authorList>
    </citation>
    <scope>NUCLEOTIDE SEQUENCE</scope>
</reference>
<evidence type="ECO:0000256" key="7">
    <source>
        <dbReference type="ARBA" id="ARBA00023242"/>
    </source>
</evidence>
<accession>A0A8S3WNE4</accession>
<keyword evidence="7" id="KW-0539">Nucleus</keyword>
<comment type="cofactor">
    <cofactor evidence="1">
        <name>a divalent metal cation</name>
        <dbReference type="ChEBI" id="CHEBI:60240"/>
    </cofactor>
</comment>
<evidence type="ECO:0000259" key="9">
    <source>
        <dbReference type="Pfam" id="PF13359"/>
    </source>
</evidence>